<feature type="region of interest" description="Disordered" evidence="1">
    <location>
        <begin position="229"/>
        <end position="296"/>
    </location>
</feature>
<reference evidence="3 4" key="1">
    <citation type="submission" date="2023-09" db="EMBL/GenBank/DDBJ databases">
        <title>Genomes of two closely related lineages of the louse Polyplax serrata with different host specificities.</title>
        <authorList>
            <person name="Martinu J."/>
            <person name="Tarabai H."/>
            <person name="Stefka J."/>
            <person name="Hypsa V."/>
        </authorList>
    </citation>
    <scope>NUCLEOTIDE SEQUENCE [LARGE SCALE GENOMIC DNA]</scope>
    <source>
        <strain evidence="3">98ZLc_SE</strain>
    </source>
</reference>
<evidence type="ECO:0000313" key="4">
    <source>
        <dbReference type="Proteomes" id="UP001359485"/>
    </source>
</evidence>
<accession>A0ABR1AKA6</accession>
<feature type="compositionally biased region" description="Polar residues" evidence="1">
    <location>
        <begin position="328"/>
        <end position="343"/>
    </location>
</feature>
<protein>
    <recommendedName>
        <fullName evidence="2">Chitin-binding type-2 domain-containing protein</fullName>
    </recommendedName>
</protein>
<evidence type="ECO:0000313" key="3">
    <source>
        <dbReference type="EMBL" id="KAK6621722.1"/>
    </source>
</evidence>
<dbReference type="PANTHER" id="PTHR22933:SF43">
    <property type="entry name" value="LP10131P"/>
    <property type="match status" value="1"/>
</dbReference>
<feature type="region of interest" description="Disordered" evidence="1">
    <location>
        <begin position="766"/>
        <end position="862"/>
    </location>
</feature>
<organism evidence="3 4">
    <name type="scientific">Polyplax serrata</name>
    <name type="common">Common mouse louse</name>
    <dbReference type="NCBI Taxonomy" id="468196"/>
    <lineage>
        <taxon>Eukaryota</taxon>
        <taxon>Metazoa</taxon>
        <taxon>Ecdysozoa</taxon>
        <taxon>Arthropoda</taxon>
        <taxon>Hexapoda</taxon>
        <taxon>Insecta</taxon>
        <taxon>Pterygota</taxon>
        <taxon>Neoptera</taxon>
        <taxon>Paraneoptera</taxon>
        <taxon>Psocodea</taxon>
        <taxon>Troctomorpha</taxon>
        <taxon>Phthiraptera</taxon>
        <taxon>Anoplura</taxon>
        <taxon>Polyplacidae</taxon>
        <taxon>Polyplax</taxon>
    </lineage>
</organism>
<evidence type="ECO:0000259" key="2">
    <source>
        <dbReference type="PROSITE" id="PS50940"/>
    </source>
</evidence>
<sequence length="962" mass="108632">MVRKRLSSGSDDRPFKLFFKKAGNLSTSVAVRRRGFLTNRKKDLTRNRVLVSATATLDSLDKKSANSLDAFEIPTRATSQPGGYLHLSSHPGIIQVSRVTFVSSYCRPPPTLKKDAIWTFVVFQYGVQLSKALSARQPGYLDFDNLPETNFTCEGKVIGGYYADIETGCQMFHVCTIGQKGDMTDIKFLCLNGTVFDQETRVCERVDEVDCSKSRDFYDLNLDLYNNGFTLPEDESGNDSSKSEESSDVEEEIYDENYDSDTEESPETSSKSPSTTSTTTPSTTTTTTTTTTPRPIVYSSIKPTFSIILPNLKNKNTGGQITGLLPTGLQNKNVPSHISSTAAPPQQQPSPQPPQQHYPNKNVGTHITGLLPTKNLQFPQTQRPYTFVTTQNYNGDQQFKQHHSGFKPYTPVTPPSTYKPPLYDPYKNHFFSSTPTPLSPIFINSYNQKSPGIEEIRQPEEPKRPVVVVTHHFPTISPIKPSYEEFTGFSSSGGGIIHPYVRQKNTRPHVGIKIHTKQPQHQHPYLQQIQHHQHHLHQHPHKTNPNILALQSQQQKVHRLHQEGLEIAEHQIAQVASRNAEISSLRSQQDEAEGDTFESQPSHRETKEIRTGNIQNFGKPSIAIVTSTSSTSSRVQKAPVITVQSVSSASGKPVISRIEYKPETEYKTELEKLFSNTEVPKKKDPQKDPDMDLEQLLLAWKLKTNQEVTKEDIEKVFARLDTSKFKNGQTISLSDIFNLMSNDSGEVEEETTRVAPMSYDEYTEEDVPYDPFFKDVPKVSGSDRQKREFESDAAKQVESVKRTKRSGRQQKGDETELRTEKASGVELNSSLKRRRKVADRSDDQVTQVPREEEENSRTTTKSFPEVSFSCENRISGGFYADLETDCQMFHICSDSGNGSLVDHKFFCGDGTKFNQRRRICQAERFVDCKSSERFYNVNENFLFPKPEELPPELNFEPLKIKS</sequence>
<dbReference type="PROSITE" id="PS50940">
    <property type="entry name" value="CHIT_BIND_II"/>
    <property type="match status" value="2"/>
</dbReference>
<name>A0ABR1AKA6_POLSC</name>
<evidence type="ECO:0000256" key="1">
    <source>
        <dbReference type="SAM" id="MobiDB-lite"/>
    </source>
</evidence>
<dbReference type="Gene3D" id="2.170.140.10">
    <property type="entry name" value="Chitin binding domain"/>
    <property type="match status" value="2"/>
</dbReference>
<feature type="compositionally biased region" description="Pro residues" evidence="1">
    <location>
        <begin position="346"/>
        <end position="356"/>
    </location>
</feature>
<feature type="domain" description="Chitin-binding type-2" evidence="2">
    <location>
        <begin position="867"/>
        <end position="930"/>
    </location>
</feature>
<feature type="compositionally biased region" description="Acidic residues" evidence="1">
    <location>
        <begin position="246"/>
        <end position="266"/>
    </location>
</feature>
<feature type="compositionally biased region" description="Low complexity" evidence="1">
    <location>
        <begin position="267"/>
        <end position="293"/>
    </location>
</feature>
<keyword evidence="4" id="KW-1185">Reference proteome</keyword>
<dbReference type="SUPFAM" id="SSF57625">
    <property type="entry name" value="Invertebrate chitin-binding proteins"/>
    <property type="match status" value="2"/>
</dbReference>
<dbReference type="Proteomes" id="UP001359485">
    <property type="component" value="Unassembled WGS sequence"/>
</dbReference>
<dbReference type="InterPro" id="IPR052976">
    <property type="entry name" value="Scoloptoxin-like"/>
</dbReference>
<dbReference type="InterPro" id="IPR036508">
    <property type="entry name" value="Chitin-bd_dom_sf"/>
</dbReference>
<feature type="region of interest" description="Disordered" evidence="1">
    <location>
        <begin position="579"/>
        <end position="612"/>
    </location>
</feature>
<feature type="domain" description="Chitin-binding type-2" evidence="2">
    <location>
        <begin position="150"/>
        <end position="213"/>
    </location>
</feature>
<gene>
    <name evidence="3" type="ORF">RUM44_001529</name>
</gene>
<feature type="compositionally biased region" description="Basic and acidic residues" evidence="1">
    <location>
        <begin position="601"/>
        <end position="610"/>
    </location>
</feature>
<dbReference type="EMBL" id="JAWJWF010000047">
    <property type="protein sequence ID" value="KAK6621722.1"/>
    <property type="molecule type" value="Genomic_DNA"/>
</dbReference>
<comment type="caution">
    <text evidence="3">The sequence shown here is derived from an EMBL/GenBank/DDBJ whole genome shotgun (WGS) entry which is preliminary data.</text>
</comment>
<feature type="region of interest" description="Disordered" evidence="1">
    <location>
        <begin position="323"/>
        <end position="364"/>
    </location>
</feature>
<dbReference type="InterPro" id="IPR002557">
    <property type="entry name" value="Chitin-bd_dom"/>
</dbReference>
<dbReference type="PANTHER" id="PTHR22933">
    <property type="entry name" value="FI18007P1-RELATED"/>
    <property type="match status" value="1"/>
</dbReference>
<dbReference type="Pfam" id="PF01607">
    <property type="entry name" value="CBM_14"/>
    <property type="match status" value="2"/>
</dbReference>
<dbReference type="SMART" id="SM00494">
    <property type="entry name" value="ChtBD2"/>
    <property type="match status" value="2"/>
</dbReference>
<proteinExistence type="predicted"/>
<feature type="compositionally biased region" description="Basic and acidic residues" evidence="1">
    <location>
        <begin position="810"/>
        <end position="823"/>
    </location>
</feature>
<feature type="compositionally biased region" description="Basic and acidic residues" evidence="1">
    <location>
        <begin position="772"/>
        <end position="801"/>
    </location>
</feature>